<evidence type="ECO:0000313" key="2">
    <source>
        <dbReference type="EMBL" id="KAF2647883.1"/>
    </source>
</evidence>
<dbReference type="OrthoDB" id="3799440at2759"/>
<accession>A0A6A6SMQ2</accession>
<gene>
    <name evidence="2" type="ORF">K491DRAFT_613863</name>
</gene>
<proteinExistence type="predicted"/>
<dbReference type="PANTHER" id="PTHR33112:SF16">
    <property type="entry name" value="HETEROKARYON INCOMPATIBILITY DOMAIN-CONTAINING PROTEIN"/>
    <property type="match status" value="1"/>
</dbReference>
<reference evidence="2" key="1">
    <citation type="journal article" date="2020" name="Stud. Mycol.">
        <title>101 Dothideomycetes genomes: a test case for predicting lifestyles and emergence of pathogens.</title>
        <authorList>
            <person name="Haridas S."/>
            <person name="Albert R."/>
            <person name="Binder M."/>
            <person name="Bloem J."/>
            <person name="Labutti K."/>
            <person name="Salamov A."/>
            <person name="Andreopoulos B."/>
            <person name="Baker S."/>
            <person name="Barry K."/>
            <person name="Bills G."/>
            <person name="Bluhm B."/>
            <person name="Cannon C."/>
            <person name="Castanera R."/>
            <person name="Culley D."/>
            <person name="Daum C."/>
            <person name="Ezra D."/>
            <person name="Gonzalez J."/>
            <person name="Henrissat B."/>
            <person name="Kuo A."/>
            <person name="Liang C."/>
            <person name="Lipzen A."/>
            <person name="Lutzoni F."/>
            <person name="Magnuson J."/>
            <person name="Mondo S."/>
            <person name="Nolan M."/>
            <person name="Ohm R."/>
            <person name="Pangilinan J."/>
            <person name="Park H.-J."/>
            <person name="Ramirez L."/>
            <person name="Alfaro M."/>
            <person name="Sun H."/>
            <person name="Tritt A."/>
            <person name="Yoshinaga Y."/>
            <person name="Zwiers L.-H."/>
            <person name="Turgeon B."/>
            <person name="Goodwin S."/>
            <person name="Spatafora J."/>
            <person name="Crous P."/>
            <person name="Grigoriev I."/>
        </authorList>
    </citation>
    <scope>NUCLEOTIDE SEQUENCE</scope>
    <source>
        <strain evidence="2">CBS 122681</strain>
    </source>
</reference>
<dbReference type="Proteomes" id="UP000799324">
    <property type="component" value="Unassembled WGS sequence"/>
</dbReference>
<organism evidence="2 3">
    <name type="scientific">Lophiostoma macrostomum CBS 122681</name>
    <dbReference type="NCBI Taxonomy" id="1314788"/>
    <lineage>
        <taxon>Eukaryota</taxon>
        <taxon>Fungi</taxon>
        <taxon>Dikarya</taxon>
        <taxon>Ascomycota</taxon>
        <taxon>Pezizomycotina</taxon>
        <taxon>Dothideomycetes</taxon>
        <taxon>Pleosporomycetidae</taxon>
        <taxon>Pleosporales</taxon>
        <taxon>Lophiostomataceae</taxon>
        <taxon>Lophiostoma</taxon>
    </lineage>
</organism>
<dbReference type="InterPro" id="IPR010730">
    <property type="entry name" value="HET"/>
</dbReference>
<dbReference type="EMBL" id="MU004575">
    <property type="protein sequence ID" value="KAF2647883.1"/>
    <property type="molecule type" value="Genomic_DNA"/>
</dbReference>
<sequence length="491" mass="55569">SLNTWSPDSIQAAKAWILNCDTKHPECKQNGNFRPTRLLEITSDTRSAKVIDLGKSHHLSPEGYTVLSHCWGPRGIEQRLTTTNQNEYYRHIACIDLPRNFQDAITVTIDLGFRYIWIDSLCILQDSVDDWRAESVTMGDVFRHAAVTISATASSDSKGGCFRERDSFLHTNCTLMASTTSNLFLDVSPRVRGQCSSLEDLFVEKVDCAPLSLRSWTYQERVLSRRIIHFCDGIILFECNTVRGSEFHDPAGEVYDGKEYIRKDGKLYTGEELETLKMNNPEFIYRWYDLVSAYSGRSITYRSDKLVALSGLVDLIQANTNLEYVAGLWKTTLALDLLWISCQPVQQRSKERIAPSWSWASAEGRIKSILATRPSRRVAQVCIELLQVTDSEALPSTGGASITLNGPVRCVNLSDIPHTLDYVLHEDSESYVHLAVYWESCSDRLVLDMVWGLLLRRADDAPDGVYERCGLATICPLDRQSEWETRQLTLI</sequence>
<dbReference type="AlphaFoldDB" id="A0A6A6SMQ2"/>
<dbReference type="Pfam" id="PF06985">
    <property type="entry name" value="HET"/>
    <property type="match status" value="1"/>
</dbReference>
<feature type="domain" description="Heterokaryon incompatibility" evidence="1">
    <location>
        <begin position="64"/>
        <end position="220"/>
    </location>
</feature>
<name>A0A6A6SMQ2_9PLEO</name>
<evidence type="ECO:0000313" key="3">
    <source>
        <dbReference type="Proteomes" id="UP000799324"/>
    </source>
</evidence>
<dbReference type="PANTHER" id="PTHR33112">
    <property type="entry name" value="DOMAIN PROTEIN, PUTATIVE-RELATED"/>
    <property type="match status" value="1"/>
</dbReference>
<keyword evidence="3" id="KW-1185">Reference proteome</keyword>
<feature type="non-terminal residue" evidence="2">
    <location>
        <position position="1"/>
    </location>
</feature>
<evidence type="ECO:0000259" key="1">
    <source>
        <dbReference type="Pfam" id="PF06985"/>
    </source>
</evidence>
<protein>
    <submittedName>
        <fullName evidence="2">HET-domain-containing protein</fullName>
    </submittedName>
</protein>